<dbReference type="GO" id="GO:0005737">
    <property type="term" value="C:cytoplasm"/>
    <property type="evidence" value="ECO:0007669"/>
    <property type="project" value="UniProtKB-SubCell"/>
</dbReference>
<organism evidence="2 3">
    <name type="scientific">Fodinibius sediminis</name>
    <dbReference type="NCBI Taxonomy" id="1214077"/>
    <lineage>
        <taxon>Bacteria</taxon>
        <taxon>Pseudomonadati</taxon>
        <taxon>Balneolota</taxon>
        <taxon>Balneolia</taxon>
        <taxon>Balneolales</taxon>
        <taxon>Balneolaceae</taxon>
        <taxon>Fodinibius</taxon>
    </lineage>
</organism>
<evidence type="ECO:0000313" key="2">
    <source>
        <dbReference type="EMBL" id="SMO86454.1"/>
    </source>
</evidence>
<accession>A0A521ER85</accession>
<dbReference type="InterPro" id="IPR019903">
    <property type="entry name" value="RIC_family"/>
</dbReference>
<proteinExistence type="predicted"/>
<sequence>MTIFLLVDLIKKHITMSNNHSLKGMTPDATIGQIVSAEKNAGELLSSIGLSPKNHQSETLRSVCQQKKWSEVEVLKWLKKNQQHNGAQKNAKDKEEPPDFGKNLQKWCKYLEQHFLTRNTELLDDINRDFPRVHKIHGNQYEWLKNMQWYLDKLEEKLNYYFYFQRQKLFPLLESLKDPKKKVLHGTIKKVNSGIEIIEDDQNTILELIDAIEEKGQGLKNPEDACSTLRILNYNVKTLFSSLRKQIEIEREHLIPLVKQKLESG</sequence>
<reference evidence="2 3" key="1">
    <citation type="submission" date="2017-05" db="EMBL/GenBank/DDBJ databases">
        <authorList>
            <person name="Varghese N."/>
            <person name="Submissions S."/>
        </authorList>
    </citation>
    <scope>NUCLEOTIDE SEQUENCE [LARGE SCALE GENOMIC DNA]</scope>
    <source>
        <strain evidence="2 3">DSM 21194</strain>
    </source>
</reference>
<keyword evidence="3" id="KW-1185">Reference proteome</keyword>
<comment type="subcellular location">
    <subcellularLocation>
        <location evidence="1">Cytoplasm</location>
    </subcellularLocation>
</comment>
<name>A0A521ER85_9BACT</name>
<dbReference type="AlphaFoldDB" id="A0A521ER85"/>
<dbReference type="EMBL" id="FXTH01000018">
    <property type="protein sequence ID" value="SMO86454.1"/>
    <property type="molecule type" value="Genomic_DNA"/>
</dbReference>
<evidence type="ECO:0000313" key="3">
    <source>
        <dbReference type="Proteomes" id="UP000317593"/>
    </source>
</evidence>
<dbReference type="Proteomes" id="UP000317593">
    <property type="component" value="Unassembled WGS sequence"/>
</dbReference>
<dbReference type="PANTHER" id="PTHR36438:SF1">
    <property type="entry name" value="IRON-SULFUR CLUSTER REPAIR PROTEIN YTFE"/>
    <property type="match status" value="1"/>
</dbReference>
<gene>
    <name evidence="2" type="ORF">SAMN06265218_11849</name>
</gene>
<protein>
    <submittedName>
        <fullName evidence="2">Iron-sulfur cluster repair protein YtfE, RIC family, contains ScdAN and hemerythrin domains</fullName>
    </submittedName>
</protein>
<dbReference type="PANTHER" id="PTHR36438">
    <property type="entry name" value="IRON-SULFUR CLUSTER REPAIR PROTEIN YTFE"/>
    <property type="match status" value="1"/>
</dbReference>
<evidence type="ECO:0000256" key="1">
    <source>
        <dbReference type="ARBA" id="ARBA00004496"/>
    </source>
</evidence>